<accession>H2YL14</accession>
<reference evidence="2" key="1">
    <citation type="submission" date="2003-08" db="EMBL/GenBank/DDBJ databases">
        <authorList>
            <person name="Birren B."/>
            <person name="Nusbaum C."/>
            <person name="Abebe A."/>
            <person name="Abouelleil A."/>
            <person name="Adekoya E."/>
            <person name="Ait-zahra M."/>
            <person name="Allen N."/>
            <person name="Allen T."/>
            <person name="An P."/>
            <person name="Anderson M."/>
            <person name="Anderson S."/>
            <person name="Arachchi H."/>
            <person name="Armbruster J."/>
            <person name="Bachantsang P."/>
            <person name="Baldwin J."/>
            <person name="Barry A."/>
            <person name="Bayul T."/>
            <person name="Blitshsteyn B."/>
            <person name="Bloom T."/>
            <person name="Blye J."/>
            <person name="Boguslavskiy L."/>
            <person name="Borowsky M."/>
            <person name="Boukhgalter B."/>
            <person name="Brunache A."/>
            <person name="Butler J."/>
            <person name="Calixte N."/>
            <person name="Calvo S."/>
            <person name="Camarata J."/>
            <person name="Campo K."/>
            <person name="Chang J."/>
            <person name="Cheshatsang Y."/>
            <person name="Citroen M."/>
            <person name="Collymore A."/>
            <person name="Considine T."/>
            <person name="Cook A."/>
            <person name="Cooke P."/>
            <person name="Corum B."/>
            <person name="Cuomo C."/>
            <person name="David R."/>
            <person name="Dawoe T."/>
            <person name="Degray S."/>
            <person name="Dodge S."/>
            <person name="Dooley K."/>
            <person name="Dorje P."/>
            <person name="Dorjee K."/>
            <person name="Dorris L."/>
            <person name="Duffey N."/>
            <person name="Dupes A."/>
            <person name="Elkins T."/>
            <person name="Engels R."/>
            <person name="Erickson J."/>
            <person name="Farina A."/>
            <person name="Faro S."/>
            <person name="Ferreira P."/>
            <person name="Fischer H."/>
            <person name="Fitzgerald M."/>
            <person name="Foley K."/>
            <person name="Gage D."/>
            <person name="Galagan J."/>
            <person name="Gearin G."/>
            <person name="Gnerre S."/>
            <person name="Gnirke A."/>
            <person name="Goyette A."/>
            <person name="Graham J."/>
            <person name="Grandbois E."/>
            <person name="Gyaltsen K."/>
            <person name="Hafez N."/>
            <person name="Hagopian D."/>
            <person name="Hagos B."/>
            <person name="Hall J."/>
            <person name="Hatcher B."/>
            <person name="Heller A."/>
            <person name="Higgins H."/>
            <person name="Honan T."/>
            <person name="Horn A."/>
            <person name="Houde N."/>
            <person name="Hughes L."/>
            <person name="Hulme W."/>
            <person name="Husby E."/>
            <person name="Iliev I."/>
            <person name="Jaffe D."/>
            <person name="Jones C."/>
            <person name="Kamal M."/>
            <person name="Kamat A."/>
            <person name="Kamvysselis M."/>
            <person name="Karlsson E."/>
            <person name="Kells C."/>
            <person name="Kieu A."/>
            <person name="Kisner P."/>
            <person name="Kodira C."/>
            <person name="Kulbokas E."/>
            <person name="Labutti K."/>
            <person name="Lama D."/>
            <person name="Landers T."/>
            <person name="Leger J."/>
            <person name="Levine S."/>
            <person name="Lewis D."/>
            <person name="Lewis T."/>
            <person name="Lindblad-toh K."/>
            <person name="Liu X."/>
            <person name="Lokyitsang T."/>
            <person name="Lokyitsang Y."/>
            <person name="Lucien O."/>
            <person name="Lui A."/>
            <person name="Ma L.J."/>
            <person name="Mabbitt R."/>
            <person name="Macdonald J."/>
            <person name="Maclean C."/>
            <person name="Major J."/>
            <person name="Manning J."/>
            <person name="Marabella R."/>
            <person name="Maru K."/>
            <person name="Matthews C."/>
            <person name="Mauceli E."/>
            <person name="Mccarthy M."/>
            <person name="Mcdonough S."/>
            <person name="Mcghee T."/>
            <person name="Meldrim J."/>
            <person name="Meneus L."/>
            <person name="Mesirov J."/>
            <person name="Mihalev A."/>
            <person name="Mihova T."/>
            <person name="Mikkelsen T."/>
            <person name="Mlenga V."/>
            <person name="Moru K."/>
            <person name="Mozes J."/>
            <person name="Mulrain L."/>
            <person name="Munson G."/>
            <person name="Naylor J."/>
            <person name="Newes C."/>
            <person name="Nguyen C."/>
            <person name="Nguyen N."/>
            <person name="Nguyen T."/>
            <person name="Nicol R."/>
            <person name="Nielsen C."/>
            <person name="Nizzari M."/>
            <person name="Norbu C."/>
            <person name="Norbu N."/>
            <person name="O'donnell P."/>
            <person name="Okoawo O."/>
            <person name="O'leary S."/>
            <person name="Omotosho B."/>
            <person name="O'neill K."/>
            <person name="Osman S."/>
            <person name="Parker S."/>
            <person name="Perrin D."/>
            <person name="Phunkhang P."/>
            <person name="Piqani B."/>
            <person name="Purcell S."/>
            <person name="Rachupka T."/>
            <person name="Ramasamy U."/>
            <person name="Rameau R."/>
            <person name="Ray V."/>
            <person name="Raymond C."/>
            <person name="Retta R."/>
            <person name="Richardson S."/>
            <person name="Rise C."/>
            <person name="Rodriguez J."/>
            <person name="Rogers J."/>
            <person name="Rogov P."/>
            <person name="Rutman M."/>
            <person name="Schupbach R."/>
            <person name="Seaman C."/>
            <person name="Settipalli S."/>
            <person name="Sharpe T."/>
            <person name="Sheridan J."/>
            <person name="Sherpa N."/>
            <person name="Shi J."/>
            <person name="Smirnov S."/>
            <person name="Smith C."/>
            <person name="Sougnez C."/>
            <person name="Spencer B."/>
            <person name="Stalker J."/>
            <person name="Stange-thomann N."/>
            <person name="Stavropoulos S."/>
            <person name="Stetson K."/>
            <person name="Stone C."/>
            <person name="Stone S."/>
            <person name="Stubbs M."/>
            <person name="Talamas J."/>
            <person name="Tchuinga P."/>
            <person name="Tenzing P."/>
            <person name="Tesfaye S."/>
            <person name="Theodore J."/>
            <person name="Thoulutsang Y."/>
            <person name="Topham K."/>
            <person name="Towey S."/>
            <person name="Tsamla T."/>
            <person name="Tsomo N."/>
            <person name="Vallee D."/>
            <person name="Vassiliev H."/>
            <person name="Venkataraman V."/>
            <person name="Vinson J."/>
            <person name="Vo A."/>
            <person name="Wade C."/>
            <person name="Wang S."/>
            <person name="Wangchuk T."/>
            <person name="Wangdi T."/>
            <person name="Whittaker C."/>
            <person name="Wilkinson J."/>
            <person name="Wu Y."/>
            <person name="Wyman D."/>
            <person name="Yadav S."/>
            <person name="Yang S."/>
            <person name="Yang X."/>
            <person name="Yeager S."/>
            <person name="Yee E."/>
            <person name="Young G."/>
            <person name="Zainoun J."/>
            <person name="Zembeck L."/>
            <person name="Zimmer A."/>
            <person name="Zody M."/>
            <person name="Lander E."/>
        </authorList>
    </citation>
    <scope>NUCLEOTIDE SEQUENCE [LARGE SCALE GENOMIC DNA]</scope>
</reference>
<dbReference type="Ensembl" id="ENSCSAVT00000006092.1">
    <property type="protein sequence ID" value="ENSCSAVP00000006016.1"/>
    <property type="gene ID" value="ENSCSAVG00000003584.1"/>
</dbReference>
<reference evidence="1" key="2">
    <citation type="submission" date="2025-08" db="UniProtKB">
        <authorList>
            <consortium name="Ensembl"/>
        </authorList>
    </citation>
    <scope>IDENTIFICATION</scope>
</reference>
<organism evidence="1 2">
    <name type="scientific">Ciona savignyi</name>
    <name type="common">Pacific transparent sea squirt</name>
    <dbReference type="NCBI Taxonomy" id="51511"/>
    <lineage>
        <taxon>Eukaryota</taxon>
        <taxon>Metazoa</taxon>
        <taxon>Chordata</taxon>
        <taxon>Tunicata</taxon>
        <taxon>Ascidiacea</taxon>
        <taxon>Phlebobranchia</taxon>
        <taxon>Cionidae</taxon>
        <taxon>Ciona</taxon>
    </lineage>
</organism>
<dbReference type="HOGENOM" id="CLU_2855457_0_0_1"/>
<dbReference type="InParanoid" id="H2YL14"/>
<proteinExistence type="predicted"/>
<evidence type="ECO:0000313" key="1">
    <source>
        <dbReference type="Ensembl" id="ENSCSAVP00000006016.1"/>
    </source>
</evidence>
<sequence>MVCGAGMFQIRFKFVQCAAVWIPVVADVVRHYFIEDARIKWGSCLRVHVHWSNLLVPFFMSFVDS</sequence>
<dbReference type="AlphaFoldDB" id="H2YL14"/>
<keyword evidence="2" id="KW-1185">Reference proteome</keyword>
<name>H2YL14_CIOSA</name>
<protein>
    <submittedName>
        <fullName evidence="1">Uncharacterized protein</fullName>
    </submittedName>
</protein>
<dbReference type="Proteomes" id="UP000007875">
    <property type="component" value="Unassembled WGS sequence"/>
</dbReference>
<reference evidence="1" key="3">
    <citation type="submission" date="2025-09" db="UniProtKB">
        <authorList>
            <consortium name="Ensembl"/>
        </authorList>
    </citation>
    <scope>IDENTIFICATION</scope>
</reference>
<evidence type="ECO:0000313" key="2">
    <source>
        <dbReference type="Proteomes" id="UP000007875"/>
    </source>
</evidence>